<dbReference type="OrthoDB" id="6109at2759"/>
<feature type="signal peptide" evidence="1">
    <location>
        <begin position="1"/>
        <end position="24"/>
    </location>
</feature>
<dbReference type="AlphaFoldDB" id="A0A087SYC3"/>
<dbReference type="Proteomes" id="UP000054359">
    <property type="component" value="Unassembled WGS sequence"/>
</dbReference>
<keyword evidence="3" id="KW-1185">Reference proteome</keyword>
<gene>
    <name evidence="2" type="ORF">X975_11994</name>
</gene>
<dbReference type="InterPro" id="IPR015943">
    <property type="entry name" value="WD40/YVTN_repeat-like_dom_sf"/>
</dbReference>
<evidence type="ECO:0000313" key="2">
    <source>
        <dbReference type="EMBL" id="KFM57862.1"/>
    </source>
</evidence>
<protein>
    <submittedName>
        <fullName evidence="2">Cleavage and polyadenylation specificity factor subunit 1</fullName>
    </submittedName>
</protein>
<organism evidence="2 3">
    <name type="scientific">Stegodyphus mimosarum</name>
    <name type="common">African social velvet spider</name>
    <dbReference type="NCBI Taxonomy" id="407821"/>
    <lineage>
        <taxon>Eukaryota</taxon>
        <taxon>Metazoa</taxon>
        <taxon>Ecdysozoa</taxon>
        <taxon>Arthropoda</taxon>
        <taxon>Chelicerata</taxon>
        <taxon>Arachnida</taxon>
        <taxon>Araneae</taxon>
        <taxon>Araneomorphae</taxon>
        <taxon>Entelegynae</taxon>
        <taxon>Eresoidea</taxon>
        <taxon>Eresidae</taxon>
        <taxon>Stegodyphus</taxon>
    </lineage>
</organism>
<reference evidence="2 3" key="1">
    <citation type="submission" date="2013-11" db="EMBL/GenBank/DDBJ databases">
        <title>Genome sequencing of Stegodyphus mimosarum.</title>
        <authorList>
            <person name="Bechsgaard J."/>
        </authorList>
    </citation>
    <scope>NUCLEOTIDE SEQUENCE [LARGE SCALE GENOMIC DNA]</scope>
</reference>
<keyword evidence="1" id="KW-0732">Signal</keyword>
<accession>A0A087SYC3</accession>
<evidence type="ECO:0000256" key="1">
    <source>
        <dbReference type="SAM" id="SignalP"/>
    </source>
</evidence>
<dbReference type="Gene3D" id="2.130.10.10">
    <property type="entry name" value="YVTN repeat-like/Quinoprotein amine dehydrogenase"/>
    <property type="match status" value="1"/>
</dbReference>
<dbReference type="STRING" id="407821.A0A087SYC3"/>
<feature type="non-terminal residue" evidence="2">
    <location>
        <position position="76"/>
    </location>
</feature>
<dbReference type="EMBL" id="KK112519">
    <property type="protein sequence ID" value="KFM57862.1"/>
    <property type="molecule type" value="Genomic_DNA"/>
</dbReference>
<evidence type="ECO:0000313" key="3">
    <source>
        <dbReference type="Proteomes" id="UP000054359"/>
    </source>
</evidence>
<name>A0A087SYC3_STEMI</name>
<sequence length="76" mass="8047">MAVPKPIGGVLLVAVNSLLYLNQSVPPYGISLNSFTDFSTSFPLKPQEGVKLSLDCSSAAFISYDKLVISLKGGEL</sequence>
<proteinExistence type="predicted"/>
<feature type="chain" id="PRO_5001829137" evidence="1">
    <location>
        <begin position="25"/>
        <end position="76"/>
    </location>
</feature>